<evidence type="ECO:0000313" key="5">
    <source>
        <dbReference type="EMBL" id="KAA1378206.1"/>
    </source>
</evidence>
<dbReference type="AlphaFoldDB" id="A0A641AMW5"/>
<comment type="caution">
    <text evidence="5">The sequence shown here is derived from an EMBL/GenBank/DDBJ whole genome shotgun (WGS) entry which is preliminary data.</text>
</comment>
<reference evidence="5" key="1">
    <citation type="submission" date="2019-09" db="EMBL/GenBank/DDBJ databases">
        <authorList>
            <person name="Li J."/>
        </authorList>
    </citation>
    <scope>NUCLEOTIDE SEQUENCE [LARGE SCALE GENOMIC DNA]</scope>
    <source>
        <strain evidence="5">NRBC 14897</strain>
    </source>
</reference>
<proteinExistence type="inferred from homology"/>
<name>A0A641AMW5_9ACTN</name>
<dbReference type="RefSeq" id="WP_129183126.1">
    <property type="nucleotide sequence ID" value="NZ_JAGIOG010000001.1"/>
</dbReference>
<organism evidence="5 6">
    <name type="scientific">Aeromicrobium fastidiosum</name>
    <dbReference type="NCBI Taxonomy" id="52699"/>
    <lineage>
        <taxon>Bacteria</taxon>
        <taxon>Bacillati</taxon>
        <taxon>Actinomycetota</taxon>
        <taxon>Actinomycetes</taxon>
        <taxon>Propionibacteriales</taxon>
        <taxon>Nocardioidaceae</taxon>
        <taxon>Aeromicrobium</taxon>
    </lineage>
</organism>
<gene>
    <name evidence="5" type="ORF">ESP62_007440</name>
</gene>
<keyword evidence="4" id="KW-0233">DNA recombination</keyword>
<dbReference type="GO" id="GO:0006310">
    <property type="term" value="P:DNA recombination"/>
    <property type="evidence" value="ECO:0007669"/>
    <property type="project" value="UniProtKB-KW"/>
</dbReference>
<dbReference type="OrthoDB" id="370725at2"/>
<comment type="function">
    <text evidence="1">Involved in DNA recombination.</text>
</comment>
<dbReference type="InterPro" id="IPR003798">
    <property type="entry name" value="DNA_recombination_RmuC"/>
</dbReference>
<dbReference type="Pfam" id="PF02646">
    <property type="entry name" value="RmuC"/>
    <property type="match status" value="1"/>
</dbReference>
<dbReference type="PANTHER" id="PTHR30563">
    <property type="entry name" value="DNA RECOMBINATION PROTEIN RMUC"/>
    <property type="match status" value="1"/>
</dbReference>
<comment type="similarity">
    <text evidence="2">Belongs to the RmuC family.</text>
</comment>
<dbReference type="Proteomes" id="UP001515100">
    <property type="component" value="Unassembled WGS sequence"/>
</dbReference>
<evidence type="ECO:0000313" key="6">
    <source>
        <dbReference type="Proteomes" id="UP001515100"/>
    </source>
</evidence>
<accession>A0A641AMW5</accession>
<keyword evidence="3" id="KW-0175">Coiled coil</keyword>
<evidence type="ECO:0000256" key="3">
    <source>
        <dbReference type="ARBA" id="ARBA00023054"/>
    </source>
</evidence>
<protein>
    <submittedName>
        <fullName evidence="5">DNA recombination protein RmuC</fullName>
    </submittedName>
</protein>
<evidence type="ECO:0000256" key="2">
    <source>
        <dbReference type="ARBA" id="ARBA00009840"/>
    </source>
</evidence>
<evidence type="ECO:0000256" key="4">
    <source>
        <dbReference type="ARBA" id="ARBA00023172"/>
    </source>
</evidence>
<dbReference type="PANTHER" id="PTHR30563:SF0">
    <property type="entry name" value="DNA RECOMBINATION PROTEIN RMUC"/>
    <property type="match status" value="1"/>
</dbReference>
<keyword evidence="6" id="KW-1185">Reference proteome</keyword>
<evidence type="ECO:0000256" key="1">
    <source>
        <dbReference type="ARBA" id="ARBA00003416"/>
    </source>
</evidence>
<sequence>MDVFPLLLTALLALVAGLSLGVLLGSRRAPSASAHDLSLSRAATAEAVEPVRESLDRFGQRLRELESSRIEWHTQLREQVDAVRVTSDSLRKETASLATALRRPQVRGRWGEMHLKRTAELAGMLDHCDFELQVSVGDADSMLRPDMVVRLAGDKRVVVDSKVPLDAYLDAAQAGTEAEAAEHLRRHVKQVRTHIDQLAAKSYWSQFDQTPEFVVLFVPGESILSAALEAEPTLLEHASAKKVVLATPTTLIALLRTVAYAWTQEQLAANAREIQTIAREMYDRIGTVAGHVDKLGRSLESTVRSYNEAVSSIESRFLVTARRFNALHVADTPVDPPRLVETTPRSLTAPELVDELPSWS</sequence>
<dbReference type="EMBL" id="SDPP02000002">
    <property type="protein sequence ID" value="KAA1378206.1"/>
    <property type="molecule type" value="Genomic_DNA"/>
</dbReference>